<dbReference type="EMBL" id="CP042905">
    <property type="protein sequence ID" value="XDF89260.1"/>
    <property type="molecule type" value="Genomic_DNA"/>
</dbReference>
<organism evidence="1 2">
    <name type="scientific">Promethearchaeum syntrophicum</name>
    <dbReference type="NCBI Taxonomy" id="2594042"/>
    <lineage>
        <taxon>Archaea</taxon>
        <taxon>Promethearchaeati</taxon>
        <taxon>Promethearchaeota</taxon>
        <taxon>Promethearchaeia</taxon>
        <taxon>Promethearchaeales</taxon>
        <taxon>Promethearchaeaceae</taxon>
        <taxon>Promethearchaeum</taxon>
    </lineage>
</organism>
<evidence type="ECO:0000313" key="2">
    <source>
        <dbReference type="Proteomes" id="UP000321408"/>
    </source>
</evidence>
<dbReference type="Proteomes" id="UP000321408">
    <property type="component" value="Chromosome"/>
</dbReference>
<gene>
    <name evidence="1" type="ORF">DSAG12_04125</name>
</gene>
<reference evidence="1 2" key="1">
    <citation type="journal article" date="2020" name="Nature">
        <title>Isolation of an archaeon at the prokaryote-eukaryote interface.</title>
        <authorList>
            <person name="Imachi H."/>
            <person name="Nobu M.K."/>
            <person name="Nakahara N."/>
            <person name="Morono Y."/>
            <person name="Ogawara M."/>
            <person name="Takaki Y."/>
            <person name="Takano Y."/>
            <person name="Uematsu K."/>
            <person name="Ikuta T."/>
            <person name="Ito M."/>
            <person name="Matsui Y."/>
            <person name="Miyazaki M."/>
            <person name="Murata K."/>
            <person name="Saito Y."/>
            <person name="Sakai S."/>
            <person name="Song C."/>
            <person name="Tasumi E."/>
            <person name="Yamanaka Y."/>
            <person name="Yamaguchi T."/>
            <person name="Kamagata Y."/>
            <person name="Tamaki H."/>
            <person name="Takai K."/>
        </authorList>
    </citation>
    <scope>NUCLEOTIDE SEQUENCE [LARGE SCALE GENOMIC DNA]</scope>
    <source>
        <strain evidence="1 2">MK-D1</strain>
    </source>
</reference>
<name>A0AC61ZTY7_9ARCH</name>
<keyword evidence="2" id="KW-1185">Reference proteome</keyword>
<proteinExistence type="predicted"/>
<protein>
    <submittedName>
        <fullName evidence="1">Uncharacterized protein</fullName>
    </submittedName>
</protein>
<sequence>MQLKKPKAQILKFLFNVSIMSEQKQITEPDHQNLFQTLLG</sequence>
<reference evidence="1 2" key="2">
    <citation type="journal article" date="2024" name="Int. J. Syst. Evol. Microbiol.">
        <title>Promethearchaeum syntrophicum gen. nov., sp. nov., an anaerobic, obligately syntrophic archaeon, the first isolate of the lineage 'Asgard' archaea, and proposal of the new archaeal phylum Promethearchaeota phyl. nov. and kingdom Promethearchaeati regn. nov.</title>
        <authorList>
            <person name="Imachi H."/>
            <person name="Nobu M.K."/>
            <person name="Kato S."/>
            <person name="Takaki Y."/>
            <person name="Miyazaki M."/>
            <person name="Miyata M."/>
            <person name="Ogawara M."/>
            <person name="Saito Y."/>
            <person name="Sakai S."/>
            <person name="Tahara Y.O."/>
            <person name="Takano Y."/>
            <person name="Tasumi E."/>
            <person name="Uematsu K."/>
            <person name="Yoshimura T."/>
            <person name="Itoh T."/>
            <person name="Ohkuma M."/>
            <person name="Takai K."/>
        </authorList>
    </citation>
    <scope>NUCLEOTIDE SEQUENCE [LARGE SCALE GENOMIC DNA]</scope>
    <source>
        <strain evidence="1 2">MK-D1</strain>
    </source>
</reference>
<evidence type="ECO:0000313" key="1">
    <source>
        <dbReference type="EMBL" id="XDF89260.1"/>
    </source>
</evidence>
<accession>A0AC61ZTY7</accession>